<dbReference type="CDD" id="cd01398">
    <property type="entry name" value="RPI_A"/>
    <property type="match status" value="1"/>
</dbReference>
<accession>A0A916SX95</accession>
<dbReference type="Gene3D" id="3.40.50.1360">
    <property type="match status" value="1"/>
</dbReference>
<protein>
    <recommendedName>
        <fullName evidence="3">Ribose-5-phosphate isomerase A</fullName>
        <ecNumber evidence="3">5.3.1.6</ecNumber>
    </recommendedName>
    <alternativeName>
        <fullName evidence="3">Phosphoriboisomerase A</fullName>
        <shortName evidence="3">PRI</shortName>
    </alternativeName>
</protein>
<dbReference type="PANTHER" id="PTHR11934:SF0">
    <property type="entry name" value="RIBOSE-5-PHOSPHATE ISOMERASE"/>
    <property type="match status" value="1"/>
</dbReference>
<comment type="function">
    <text evidence="3">Catalyzes the reversible conversion of ribose-5-phosphate to ribulose 5-phosphate.</text>
</comment>
<comment type="subunit">
    <text evidence="3">Homodimer.</text>
</comment>
<dbReference type="GO" id="GO:0006014">
    <property type="term" value="P:D-ribose metabolic process"/>
    <property type="evidence" value="ECO:0007669"/>
    <property type="project" value="TreeGrafter"/>
</dbReference>
<dbReference type="GO" id="GO:0005829">
    <property type="term" value="C:cytosol"/>
    <property type="evidence" value="ECO:0007669"/>
    <property type="project" value="TreeGrafter"/>
</dbReference>
<dbReference type="HAMAP" id="MF_00170">
    <property type="entry name" value="Rib_5P_isom_A"/>
    <property type="match status" value="1"/>
</dbReference>
<dbReference type="FunFam" id="3.40.50.1360:FF:000001">
    <property type="entry name" value="Ribose-5-phosphate isomerase A"/>
    <property type="match status" value="1"/>
</dbReference>
<keyword evidence="5" id="KW-1185">Reference proteome</keyword>
<feature type="binding site" evidence="3">
    <location>
        <begin position="88"/>
        <end position="91"/>
    </location>
    <ligand>
        <name>substrate</name>
    </ligand>
</feature>
<reference evidence="4" key="1">
    <citation type="journal article" date="2014" name="Int. J. Syst. Evol. Microbiol.">
        <title>Complete genome sequence of Corynebacterium casei LMG S-19264T (=DSM 44701T), isolated from a smear-ripened cheese.</title>
        <authorList>
            <consortium name="US DOE Joint Genome Institute (JGI-PGF)"/>
            <person name="Walter F."/>
            <person name="Albersmeier A."/>
            <person name="Kalinowski J."/>
            <person name="Ruckert C."/>
        </authorList>
    </citation>
    <scope>NUCLEOTIDE SEQUENCE</scope>
    <source>
        <strain evidence="4">CGMCC 1.15330</strain>
    </source>
</reference>
<comment type="caution">
    <text evidence="4">The sequence shown here is derived from an EMBL/GenBank/DDBJ whole genome shotgun (WGS) entry which is preliminary data.</text>
</comment>
<dbReference type="InterPro" id="IPR037171">
    <property type="entry name" value="NagB/RpiA_transferase-like"/>
</dbReference>
<dbReference type="InterPro" id="IPR004788">
    <property type="entry name" value="Ribose5P_isomerase_type_A"/>
</dbReference>
<dbReference type="PANTHER" id="PTHR11934">
    <property type="entry name" value="RIBOSE-5-PHOSPHATE ISOMERASE"/>
    <property type="match status" value="1"/>
</dbReference>
<reference evidence="4" key="2">
    <citation type="submission" date="2020-09" db="EMBL/GenBank/DDBJ databases">
        <authorList>
            <person name="Sun Q."/>
            <person name="Zhou Y."/>
        </authorList>
    </citation>
    <scope>NUCLEOTIDE SEQUENCE</scope>
    <source>
        <strain evidence="4">CGMCC 1.15330</strain>
    </source>
</reference>
<dbReference type="Gene3D" id="3.30.70.260">
    <property type="match status" value="1"/>
</dbReference>
<keyword evidence="2 3" id="KW-0413">Isomerase</keyword>
<dbReference type="SUPFAM" id="SSF75445">
    <property type="entry name" value="D-ribose-5-phosphate isomerase (RpiA), lid domain"/>
    <property type="match status" value="1"/>
</dbReference>
<evidence type="ECO:0000313" key="5">
    <source>
        <dbReference type="Proteomes" id="UP000623067"/>
    </source>
</evidence>
<comment type="similarity">
    <text evidence="3">Belongs to the ribose 5-phosphate isomerase family.</text>
</comment>
<feature type="binding site" evidence="3">
    <location>
        <begin position="33"/>
        <end position="36"/>
    </location>
    <ligand>
        <name>substrate</name>
    </ligand>
</feature>
<dbReference type="EMBL" id="BMIH01000001">
    <property type="protein sequence ID" value="GGB18459.1"/>
    <property type="molecule type" value="Genomic_DNA"/>
</dbReference>
<feature type="binding site" evidence="3">
    <location>
        <position position="128"/>
    </location>
    <ligand>
        <name>substrate</name>
    </ligand>
</feature>
<dbReference type="GO" id="GO:0009052">
    <property type="term" value="P:pentose-phosphate shunt, non-oxidative branch"/>
    <property type="evidence" value="ECO:0007669"/>
    <property type="project" value="UniProtKB-UniRule"/>
</dbReference>
<dbReference type="NCBIfam" id="TIGR00021">
    <property type="entry name" value="rpiA"/>
    <property type="match status" value="1"/>
</dbReference>
<feature type="binding site" evidence="3">
    <location>
        <begin position="101"/>
        <end position="104"/>
    </location>
    <ligand>
        <name>substrate</name>
    </ligand>
</feature>
<gene>
    <name evidence="3 4" type="primary">rpiA</name>
    <name evidence="4" type="ORF">GCM10011380_05040</name>
</gene>
<evidence type="ECO:0000256" key="3">
    <source>
        <dbReference type="HAMAP-Rule" id="MF_00170"/>
    </source>
</evidence>
<dbReference type="GO" id="GO:0004751">
    <property type="term" value="F:ribose-5-phosphate isomerase activity"/>
    <property type="evidence" value="ECO:0007669"/>
    <property type="project" value="UniProtKB-UniRule"/>
</dbReference>
<dbReference type="NCBIfam" id="NF001924">
    <property type="entry name" value="PRK00702.1"/>
    <property type="match status" value="1"/>
</dbReference>
<evidence type="ECO:0000313" key="4">
    <source>
        <dbReference type="EMBL" id="GGB18459.1"/>
    </source>
</evidence>
<evidence type="ECO:0000256" key="1">
    <source>
        <dbReference type="ARBA" id="ARBA00001713"/>
    </source>
</evidence>
<evidence type="ECO:0000256" key="2">
    <source>
        <dbReference type="ARBA" id="ARBA00023235"/>
    </source>
</evidence>
<dbReference type="AlphaFoldDB" id="A0A916SX95"/>
<dbReference type="InterPro" id="IPR020672">
    <property type="entry name" value="Ribose5P_isomerase_typA_subgr"/>
</dbReference>
<name>A0A916SX95_9SPHN</name>
<comment type="catalytic activity">
    <reaction evidence="1 3">
        <text>aldehydo-D-ribose 5-phosphate = D-ribulose 5-phosphate</text>
        <dbReference type="Rhea" id="RHEA:14657"/>
        <dbReference type="ChEBI" id="CHEBI:58121"/>
        <dbReference type="ChEBI" id="CHEBI:58273"/>
        <dbReference type="EC" id="5.3.1.6"/>
    </reaction>
</comment>
<proteinExistence type="inferred from homology"/>
<dbReference type="SUPFAM" id="SSF100950">
    <property type="entry name" value="NagB/RpiA/CoA transferase-like"/>
    <property type="match status" value="1"/>
</dbReference>
<dbReference type="Proteomes" id="UP000623067">
    <property type="component" value="Unassembled WGS sequence"/>
</dbReference>
<organism evidence="4 5">
    <name type="scientific">Sphingomonas metalli</name>
    <dbReference type="NCBI Taxonomy" id="1779358"/>
    <lineage>
        <taxon>Bacteria</taxon>
        <taxon>Pseudomonadati</taxon>
        <taxon>Pseudomonadota</taxon>
        <taxon>Alphaproteobacteria</taxon>
        <taxon>Sphingomonadales</taxon>
        <taxon>Sphingomonadaceae</taxon>
        <taxon>Sphingomonas</taxon>
    </lineage>
</organism>
<comment type="pathway">
    <text evidence="3">Carbohydrate degradation; pentose phosphate pathway; D-ribose 5-phosphate from D-ribulose 5-phosphate (non-oxidative stage): step 1/1.</text>
</comment>
<dbReference type="Pfam" id="PF06026">
    <property type="entry name" value="Rib_5-P_isom_A"/>
    <property type="match status" value="1"/>
</dbReference>
<dbReference type="EC" id="5.3.1.6" evidence="3"/>
<feature type="active site" description="Proton acceptor" evidence="3">
    <location>
        <position position="110"/>
    </location>
</feature>
<sequence length="230" mass="23662">MTDQDADADADKAAAAAAAVAEVQPGMLVGLGTGSTAAHAIRLLIERVAAGLRIEAVATSAASAAQAEAGGIRVHDFADVARVDLTIDGADRIDPRLFAIKGAGGAMLREKIVAAASRRMVVIADGSKWVEAIGGAPVPVEILPFARASVAAQLGDSGALRMTGDAPYRTDNGNLVIDWHVALDDPAGLAARLDTMPGVLGHGLFLTEVDAAYIVRRGVVTRLERRPLSD</sequence>
<dbReference type="RefSeq" id="WP_188657079.1">
    <property type="nucleotide sequence ID" value="NZ_BMIH01000001.1"/>
</dbReference>